<feature type="region of interest" description="Disordered" evidence="2">
    <location>
        <begin position="249"/>
        <end position="291"/>
    </location>
</feature>
<sequence>MADTLPSPPASRASTPDSKSEHTNDTEPLSQRLDELLEQYLELLDQYTTLREELSKPFSSGFFSLAQAQRTSTLGASRRYGQECYDQRMKAQRVVEDTDGKERIGDRIVYKVVKRIWSSARIEEEKVEAGKEDSDPKPSGKTEHTPDDTKGTEDMSQNERPEENSSAERKKQDPATRDPITWFGLLAPPALRQCQSHFIQAAENQIPKLLSVQSRMQYLEENIWKVREDLGIMHEYEPNEEDAIEVEVQETMPKEEEQERQPLKASVSKSSRMNLPSRPAHSKSTLLKLGE</sequence>
<dbReference type="Pfam" id="PF21730">
    <property type="entry name" value="Vma22_CCDC115"/>
    <property type="match status" value="1"/>
</dbReference>
<dbReference type="AlphaFoldDB" id="A0AAN8EHZ0"/>
<feature type="compositionally biased region" description="Basic and acidic residues" evidence="2">
    <location>
        <begin position="124"/>
        <end position="176"/>
    </location>
</feature>
<evidence type="ECO:0000256" key="2">
    <source>
        <dbReference type="SAM" id="MobiDB-lite"/>
    </source>
</evidence>
<dbReference type="PANTHER" id="PTHR31996">
    <property type="entry name" value="COILED-COIL DOMAIN-CONTAINING PROTEIN 115"/>
    <property type="match status" value="1"/>
</dbReference>
<dbReference type="GO" id="GO:0070072">
    <property type="term" value="P:vacuolar proton-transporting V-type ATPase complex assembly"/>
    <property type="evidence" value="ECO:0007669"/>
    <property type="project" value="InterPro"/>
</dbReference>
<evidence type="ECO:0000313" key="4">
    <source>
        <dbReference type="Proteomes" id="UP001316803"/>
    </source>
</evidence>
<feature type="region of interest" description="Disordered" evidence="2">
    <location>
        <begin position="1"/>
        <end position="31"/>
    </location>
</feature>
<dbReference type="GO" id="GO:1990871">
    <property type="term" value="C:Vma12-Vma22 assembly complex"/>
    <property type="evidence" value="ECO:0007669"/>
    <property type="project" value="TreeGrafter"/>
</dbReference>
<evidence type="ECO:0000256" key="1">
    <source>
        <dbReference type="ARBA" id="ARBA00093634"/>
    </source>
</evidence>
<organism evidence="3 4">
    <name type="scientific">Knufia fluminis</name>
    <dbReference type="NCBI Taxonomy" id="191047"/>
    <lineage>
        <taxon>Eukaryota</taxon>
        <taxon>Fungi</taxon>
        <taxon>Dikarya</taxon>
        <taxon>Ascomycota</taxon>
        <taxon>Pezizomycotina</taxon>
        <taxon>Eurotiomycetes</taxon>
        <taxon>Chaetothyriomycetidae</taxon>
        <taxon>Chaetothyriales</taxon>
        <taxon>Trichomeriaceae</taxon>
        <taxon>Knufia</taxon>
    </lineage>
</organism>
<dbReference type="PANTHER" id="PTHR31996:SF2">
    <property type="entry name" value="COILED-COIL DOMAIN-CONTAINING PROTEIN 115"/>
    <property type="match status" value="1"/>
</dbReference>
<reference evidence="3 4" key="1">
    <citation type="submission" date="2022-12" db="EMBL/GenBank/DDBJ databases">
        <title>Genomic features and morphological characterization of a novel Knufia sp. strain isolated from spacecraft assembly facility.</title>
        <authorList>
            <person name="Teixeira M."/>
            <person name="Chander A.M."/>
            <person name="Stajich J.E."/>
            <person name="Venkateswaran K."/>
        </authorList>
    </citation>
    <scope>NUCLEOTIDE SEQUENCE [LARGE SCALE GENOMIC DNA]</scope>
    <source>
        <strain evidence="3 4">FJI-L2-BK-P2</strain>
    </source>
</reference>
<gene>
    <name evidence="3" type="ORF">OHC33_002556</name>
</gene>
<dbReference type="Proteomes" id="UP001316803">
    <property type="component" value="Unassembled WGS sequence"/>
</dbReference>
<comment type="caution">
    <text evidence="3">The sequence shown here is derived from an EMBL/GenBank/DDBJ whole genome shotgun (WGS) entry which is preliminary data.</text>
</comment>
<name>A0AAN8EHZ0_9EURO</name>
<dbReference type="InterPro" id="IPR040357">
    <property type="entry name" value="Vma22/CCDC115"/>
</dbReference>
<feature type="region of interest" description="Disordered" evidence="2">
    <location>
        <begin position="124"/>
        <end position="180"/>
    </location>
</feature>
<keyword evidence="4" id="KW-1185">Reference proteome</keyword>
<protein>
    <recommendedName>
        <fullName evidence="1">Vacuolar ATPase assembly protein VMA22</fullName>
    </recommendedName>
</protein>
<feature type="compositionally biased region" description="Basic and acidic residues" evidence="2">
    <location>
        <begin position="252"/>
        <end position="262"/>
    </location>
</feature>
<evidence type="ECO:0000313" key="3">
    <source>
        <dbReference type="EMBL" id="KAK5955983.1"/>
    </source>
</evidence>
<accession>A0AAN8EHZ0</accession>
<dbReference type="EMBL" id="JAKLMC020000005">
    <property type="protein sequence ID" value="KAK5955983.1"/>
    <property type="molecule type" value="Genomic_DNA"/>
</dbReference>
<proteinExistence type="predicted"/>
<dbReference type="GO" id="GO:0051082">
    <property type="term" value="F:unfolded protein binding"/>
    <property type="evidence" value="ECO:0007669"/>
    <property type="project" value="TreeGrafter"/>
</dbReference>